<evidence type="ECO:0000313" key="4">
    <source>
        <dbReference type="EMBL" id="EFA07767.1"/>
    </source>
</evidence>
<dbReference type="InterPro" id="IPR046341">
    <property type="entry name" value="SET_dom_sf"/>
</dbReference>
<dbReference type="STRING" id="7070.D6WV82"/>
<dbReference type="EMBL" id="KQ971363">
    <property type="protein sequence ID" value="EFA07767.1"/>
    <property type="molecule type" value="Genomic_DNA"/>
</dbReference>
<organism evidence="4 5">
    <name type="scientific">Tribolium castaneum</name>
    <name type="common">Red flour beetle</name>
    <dbReference type="NCBI Taxonomy" id="7070"/>
    <lineage>
        <taxon>Eukaryota</taxon>
        <taxon>Metazoa</taxon>
        <taxon>Ecdysozoa</taxon>
        <taxon>Arthropoda</taxon>
        <taxon>Hexapoda</taxon>
        <taxon>Insecta</taxon>
        <taxon>Pterygota</taxon>
        <taxon>Neoptera</taxon>
        <taxon>Endopterygota</taxon>
        <taxon>Coleoptera</taxon>
        <taxon>Polyphaga</taxon>
        <taxon>Cucujiformia</taxon>
        <taxon>Tenebrionidae</taxon>
        <taxon>Tenebrionidae incertae sedis</taxon>
        <taxon>Tribolium</taxon>
    </lineage>
</organism>
<keyword evidence="1" id="KW-0489">Methyltransferase</keyword>
<dbReference type="GO" id="GO:0032259">
    <property type="term" value="P:methylation"/>
    <property type="evidence" value="ECO:0007669"/>
    <property type="project" value="UniProtKB-KW"/>
</dbReference>
<reference evidence="4 5" key="1">
    <citation type="journal article" date="2008" name="Nature">
        <title>The genome of the model beetle and pest Tribolium castaneum.</title>
        <authorList>
            <consortium name="Tribolium Genome Sequencing Consortium"/>
            <person name="Richards S."/>
            <person name="Gibbs R.A."/>
            <person name="Weinstock G.M."/>
            <person name="Brown S.J."/>
            <person name="Denell R."/>
            <person name="Beeman R.W."/>
            <person name="Gibbs R."/>
            <person name="Beeman R.W."/>
            <person name="Brown S.J."/>
            <person name="Bucher G."/>
            <person name="Friedrich M."/>
            <person name="Grimmelikhuijzen C.J."/>
            <person name="Klingler M."/>
            <person name="Lorenzen M."/>
            <person name="Richards S."/>
            <person name="Roth S."/>
            <person name="Schroder R."/>
            <person name="Tautz D."/>
            <person name="Zdobnov E.M."/>
            <person name="Muzny D."/>
            <person name="Gibbs R.A."/>
            <person name="Weinstock G.M."/>
            <person name="Attaway T."/>
            <person name="Bell S."/>
            <person name="Buhay C.J."/>
            <person name="Chandrabose M.N."/>
            <person name="Chavez D."/>
            <person name="Clerk-Blankenburg K.P."/>
            <person name="Cree A."/>
            <person name="Dao M."/>
            <person name="Davis C."/>
            <person name="Chacko J."/>
            <person name="Dinh H."/>
            <person name="Dugan-Rocha S."/>
            <person name="Fowler G."/>
            <person name="Garner T.T."/>
            <person name="Garnes J."/>
            <person name="Gnirke A."/>
            <person name="Hawes A."/>
            <person name="Hernandez J."/>
            <person name="Hines S."/>
            <person name="Holder M."/>
            <person name="Hume J."/>
            <person name="Jhangiani S.N."/>
            <person name="Joshi V."/>
            <person name="Khan Z.M."/>
            <person name="Jackson L."/>
            <person name="Kovar C."/>
            <person name="Kowis A."/>
            <person name="Lee S."/>
            <person name="Lewis L.R."/>
            <person name="Margolis J."/>
            <person name="Morgan M."/>
            <person name="Nazareth L.V."/>
            <person name="Nguyen N."/>
            <person name="Okwuonu G."/>
            <person name="Parker D."/>
            <person name="Richards S."/>
            <person name="Ruiz S.J."/>
            <person name="Santibanez J."/>
            <person name="Savard J."/>
            <person name="Scherer S.E."/>
            <person name="Schneider B."/>
            <person name="Sodergren E."/>
            <person name="Tautz D."/>
            <person name="Vattahil S."/>
            <person name="Villasana D."/>
            <person name="White C.S."/>
            <person name="Wright R."/>
            <person name="Park Y."/>
            <person name="Beeman R.W."/>
            <person name="Lord J."/>
            <person name="Oppert B."/>
            <person name="Lorenzen M."/>
            <person name="Brown S."/>
            <person name="Wang L."/>
            <person name="Savard J."/>
            <person name="Tautz D."/>
            <person name="Richards S."/>
            <person name="Weinstock G."/>
            <person name="Gibbs R.A."/>
            <person name="Liu Y."/>
            <person name="Worley K."/>
            <person name="Weinstock G."/>
            <person name="Elsik C.G."/>
            <person name="Reese J.T."/>
            <person name="Elhaik E."/>
            <person name="Landan G."/>
            <person name="Graur D."/>
            <person name="Arensburger P."/>
            <person name="Atkinson P."/>
            <person name="Beeman R.W."/>
            <person name="Beidler J."/>
            <person name="Brown S.J."/>
            <person name="Demuth J.P."/>
            <person name="Drury D.W."/>
            <person name="Du Y.Z."/>
            <person name="Fujiwara H."/>
            <person name="Lorenzen M."/>
            <person name="Maselli V."/>
            <person name="Osanai M."/>
            <person name="Park Y."/>
            <person name="Robertson H.M."/>
            <person name="Tu Z."/>
            <person name="Wang J.J."/>
            <person name="Wang S."/>
            <person name="Richards S."/>
            <person name="Song H."/>
            <person name="Zhang L."/>
            <person name="Sodergren E."/>
            <person name="Werner D."/>
            <person name="Stanke M."/>
            <person name="Morgenstern B."/>
            <person name="Solovyev V."/>
            <person name="Kosarev P."/>
            <person name="Brown G."/>
            <person name="Chen H.C."/>
            <person name="Ermolaeva O."/>
            <person name="Hlavina W."/>
            <person name="Kapustin Y."/>
            <person name="Kiryutin B."/>
            <person name="Kitts P."/>
            <person name="Maglott D."/>
            <person name="Pruitt K."/>
            <person name="Sapojnikov V."/>
            <person name="Souvorov A."/>
            <person name="Mackey A.J."/>
            <person name="Waterhouse R.M."/>
            <person name="Wyder S."/>
            <person name="Zdobnov E.M."/>
            <person name="Zdobnov E.M."/>
            <person name="Wyder S."/>
            <person name="Kriventseva E.V."/>
            <person name="Kadowaki T."/>
            <person name="Bork P."/>
            <person name="Aranda M."/>
            <person name="Bao R."/>
            <person name="Beermann A."/>
            <person name="Berns N."/>
            <person name="Bolognesi R."/>
            <person name="Bonneton F."/>
            <person name="Bopp D."/>
            <person name="Brown S.J."/>
            <person name="Bucher G."/>
            <person name="Butts T."/>
            <person name="Chaumot A."/>
            <person name="Denell R.E."/>
            <person name="Ferrier D.E."/>
            <person name="Friedrich M."/>
            <person name="Gordon C.M."/>
            <person name="Jindra M."/>
            <person name="Klingler M."/>
            <person name="Lan Q."/>
            <person name="Lattorff H.M."/>
            <person name="Laudet V."/>
            <person name="von Levetsow C."/>
            <person name="Liu Z."/>
            <person name="Lutz R."/>
            <person name="Lynch J.A."/>
            <person name="da Fonseca R.N."/>
            <person name="Posnien N."/>
            <person name="Reuter R."/>
            <person name="Roth S."/>
            <person name="Savard J."/>
            <person name="Schinko J.B."/>
            <person name="Schmitt C."/>
            <person name="Schoppmeier M."/>
            <person name="Schroder R."/>
            <person name="Shippy T.D."/>
            <person name="Simonnet F."/>
            <person name="Marques-Souza H."/>
            <person name="Tautz D."/>
            <person name="Tomoyasu Y."/>
            <person name="Trauner J."/>
            <person name="Van der Zee M."/>
            <person name="Vervoort M."/>
            <person name="Wittkopp N."/>
            <person name="Wimmer E.A."/>
            <person name="Yang X."/>
            <person name="Jones A.K."/>
            <person name="Sattelle D.B."/>
            <person name="Ebert P.R."/>
            <person name="Nelson D."/>
            <person name="Scott J.G."/>
            <person name="Beeman R.W."/>
            <person name="Muthukrishnan S."/>
            <person name="Kramer K.J."/>
            <person name="Arakane Y."/>
            <person name="Beeman R.W."/>
            <person name="Zhu Q."/>
            <person name="Hogenkamp D."/>
            <person name="Dixit R."/>
            <person name="Oppert B."/>
            <person name="Jiang H."/>
            <person name="Zou Z."/>
            <person name="Marshall J."/>
            <person name="Elpidina E."/>
            <person name="Vinokurov K."/>
            <person name="Oppert C."/>
            <person name="Zou Z."/>
            <person name="Evans J."/>
            <person name="Lu Z."/>
            <person name="Zhao P."/>
            <person name="Sumathipala N."/>
            <person name="Altincicek B."/>
            <person name="Vilcinskas A."/>
            <person name="Williams M."/>
            <person name="Hultmark D."/>
            <person name="Hetru C."/>
            <person name="Jiang H."/>
            <person name="Grimmelikhuijzen C.J."/>
            <person name="Hauser F."/>
            <person name="Cazzamali G."/>
            <person name="Williamson M."/>
            <person name="Park Y."/>
            <person name="Li B."/>
            <person name="Tanaka Y."/>
            <person name="Predel R."/>
            <person name="Neupert S."/>
            <person name="Schachtner J."/>
            <person name="Verleyen P."/>
            <person name="Raible F."/>
            <person name="Bork P."/>
            <person name="Friedrich M."/>
            <person name="Walden K.K."/>
            <person name="Robertson H.M."/>
            <person name="Angeli S."/>
            <person name="Foret S."/>
            <person name="Bucher G."/>
            <person name="Schuetz S."/>
            <person name="Maleszka R."/>
            <person name="Wimmer E.A."/>
            <person name="Beeman R.W."/>
            <person name="Lorenzen M."/>
            <person name="Tomoyasu Y."/>
            <person name="Miller S.C."/>
            <person name="Grossmann D."/>
            <person name="Bucher G."/>
        </authorList>
    </citation>
    <scope>NUCLEOTIDE SEQUENCE [LARGE SCALE GENOMIC DNA]</scope>
    <source>
        <strain evidence="4 5">Georgia GA2</strain>
    </source>
</reference>
<dbReference type="InParanoid" id="D6WV82"/>
<keyword evidence="3" id="KW-0949">S-adenosyl-L-methionine</keyword>
<name>D6WV82_TRICA</name>
<dbReference type="Gene3D" id="2.170.270.10">
    <property type="entry name" value="SET domain"/>
    <property type="match status" value="1"/>
</dbReference>
<keyword evidence="2" id="KW-0808">Transferase</keyword>
<dbReference type="InterPro" id="IPR052097">
    <property type="entry name" value="SET-MYND_domain_protein"/>
</dbReference>
<evidence type="ECO:0000256" key="1">
    <source>
        <dbReference type="ARBA" id="ARBA00022603"/>
    </source>
</evidence>
<reference evidence="4 5" key="2">
    <citation type="journal article" date="2010" name="Nucleic Acids Res.">
        <title>BeetleBase in 2010: revisions to provide comprehensive genomic information for Tribolium castaneum.</title>
        <authorList>
            <person name="Kim H.S."/>
            <person name="Murphy T."/>
            <person name="Xia J."/>
            <person name="Caragea D."/>
            <person name="Park Y."/>
            <person name="Beeman R.W."/>
            <person name="Lorenzen M.D."/>
            <person name="Butcher S."/>
            <person name="Manak J.R."/>
            <person name="Brown S.J."/>
        </authorList>
    </citation>
    <scope>GENOME REANNOTATION</scope>
    <source>
        <strain evidence="4 5">Georgia GA2</strain>
    </source>
</reference>
<dbReference type="PANTHER" id="PTHR46165">
    <property type="entry name" value="SET AND MYND DOMAIN-CONTAINING PROTEIN 4"/>
    <property type="match status" value="1"/>
</dbReference>
<dbReference type="PANTHER" id="PTHR46165:SF7">
    <property type="entry name" value="SET AND MYND DOMAIN-CONTAINING PROTEIN 4"/>
    <property type="match status" value="1"/>
</dbReference>
<keyword evidence="5" id="KW-1185">Reference proteome</keyword>
<accession>D6WV82</accession>
<dbReference type="Proteomes" id="UP000007266">
    <property type="component" value="Linkage group 8"/>
</dbReference>
<evidence type="ECO:0000313" key="5">
    <source>
        <dbReference type="Proteomes" id="UP000007266"/>
    </source>
</evidence>
<dbReference type="SUPFAM" id="SSF82199">
    <property type="entry name" value="SET domain"/>
    <property type="match status" value="1"/>
</dbReference>
<dbReference type="PhylomeDB" id="D6WV82"/>
<evidence type="ECO:0000256" key="2">
    <source>
        <dbReference type="ARBA" id="ARBA00022679"/>
    </source>
</evidence>
<protein>
    <recommendedName>
        <fullName evidence="6">SET domain-containing protein</fullName>
    </recommendedName>
</protein>
<evidence type="ECO:0000256" key="3">
    <source>
        <dbReference type="ARBA" id="ARBA00022691"/>
    </source>
</evidence>
<dbReference type="AlphaFoldDB" id="D6WV82"/>
<proteinExistence type="predicted"/>
<dbReference type="HOGENOM" id="CLU_1284781_0_0_1"/>
<evidence type="ECO:0008006" key="6">
    <source>
        <dbReference type="Google" id="ProtNLM"/>
    </source>
</evidence>
<dbReference type="GO" id="GO:0008168">
    <property type="term" value="F:methyltransferase activity"/>
    <property type="evidence" value="ECO:0007669"/>
    <property type="project" value="UniProtKB-KW"/>
</dbReference>
<sequence length="215" mass="24007">MGDNLLVNEKPESASIRYTISITTVKAPQVLALAYAKRAESLFAFHKYDECLADIERALVLSCPHIVNLELNFGVLGSGLYPFCSLFNHSCFFNVDYVHYGATIVLRAIHPIKNGSSALLATESNSGMPPNACEKNWPEGYDLLPFKLPLHLDLKMTEFEVATLKEAIAKGDSDVVKQFLPRVTQQSQRHNVYKPLGNTMNIKKLIEKCHRVLAN</sequence>
<dbReference type="KEGG" id="tca:103314149"/>
<gene>
    <name evidence="4" type="primary">AUGUSTUS-3.0.2_05321</name>
    <name evidence="4" type="ORF">TcasGA2_TC005321</name>
</gene>